<dbReference type="RefSeq" id="WP_381345717.1">
    <property type="nucleotide sequence ID" value="NZ_JBHMCY010000019.1"/>
</dbReference>
<evidence type="ECO:0000313" key="3">
    <source>
        <dbReference type="EMBL" id="MFB9463509.1"/>
    </source>
</evidence>
<dbReference type="InterPro" id="IPR011010">
    <property type="entry name" value="DNA_brk_join_enz"/>
</dbReference>
<evidence type="ECO:0000259" key="2">
    <source>
        <dbReference type="PROSITE" id="PS51898"/>
    </source>
</evidence>
<accession>A0ABV5N0X7</accession>
<sequence length="872" mass="98054">MSAPARRLLPVLSPSSVPSRTTGDRLELLTALLNAPTFDVAFHTDVIDLPGDHPVYAWECGVPRCERPLNPGTEFCHIHLRDWGRQRREGVSVAEFLRTAEPLKQASWKTPPPCRICRHTPSWSPDRLCHMHATRWRRAQYPHLKGGAAPDFDEWVANQPVLASFGQCQVVPCPEAAVHALGLCRRHRLLYNRAGCPGGARLPHHWGRLANEGHTSGLVSYQDEAAFRRWCWETGPIMRSHGKVSLLGLKPLVKAEIQWAMFHHTQTPAQGTNWALPWIQHLAETCRTAKADSLADLDLDTCNRLVRQVGTAMLGYLRLVYFTREDTKDAGFIETDHFGVRFPHAGSRIDLSRVTQRWLRDLLWDFLAARLKTNPPRSRTSFDQLRRGCVELSAYLEGFVPGGGHDPTVLAESHATDFVTDQRQRARHGLKSLGIHHHQGDRRSRHAGEPSIATAGTLSTVLMSVRRVLRGALETGASDKIGLDRSFIVAMPRATAPTGRRSPFPDDVARALAHPTNLANLESFDINNRGLRDAWETLVLVGRRCGEVLNARLECVGRLNGLPMFWHDQTKVGNYDEAIRIPERLYQRIERRQAVTVARFTQRYGQPPAPRERLQIALFPRQYSNRNLLKGVSYGWFHKLFRNWVDTLDIAHCVPHQSRHTLATNLLRNGADLIHVKRYLGQVSGRMAEHYVHLANTDPRLEQALQTIWVAGPGSDEPGLILSGSEPMSKEEAEALAIDLTRRSTPADGGFCTFQHVVDGAACPFDLNCHSCENFVMSGADLVYWHRKREQWRMLAERAPDSATADYLHEVFEPTARAITGLERALEAVGLLDEALALDLRRPQDYFGRVWSTAFRTTDLTEPPEIDDGDAA</sequence>
<gene>
    <name evidence="3" type="ORF">ACFF45_12540</name>
</gene>
<keyword evidence="4" id="KW-1185">Reference proteome</keyword>
<dbReference type="InterPro" id="IPR013762">
    <property type="entry name" value="Integrase-like_cat_sf"/>
</dbReference>
<dbReference type="CDD" id="cd00397">
    <property type="entry name" value="DNA_BRE_C"/>
    <property type="match status" value="1"/>
</dbReference>
<dbReference type="PROSITE" id="PS51898">
    <property type="entry name" value="TYR_RECOMBINASE"/>
    <property type="match status" value="1"/>
</dbReference>
<reference evidence="3 4" key="1">
    <citation type="submission" date="2024-09" db="EMBL/GenBank/DDBJ databases">
        <authorList>
            <person name="Sun Q."/>
            <person name="Mori K."/>
        </authorList>
    </citation>
    <scope>NUCLEOTIDE SEQUENCE [LARGE SCALE GENOMIC DNA]</scope>
    <source>
        <strain evidence="3 4">JCM 6917</strain>
    </source>
</reference>
<proteinExistence type="predicted"/>
<comment type="caution">
    <text evidence="3">The sequence shown here is derived from an EMBL/GenBank/DDBJ whole genome shotgun (WGS) entry which is preliminary data.</text>
</comment>
<organism evidence="3 4">
    <name type="scientific">Streptomyces cinereospinus</name>
    <dbReference type="NCBI Taxonomy" id="285561"/>
    <lineage>
        <taxon>Bacteria</taxon>
        <taxon>Bacillati</taxon>
        <taxon>Actinomycetota</taxon>
        <taxon>Actinomycetes</taxon>
        <taxon>Kitasatosporales</taxon>
        <taxon>Streptomycetaceae</taxon>
        <taxon>Streptomyces</taxon>
    </lineage>
</organism>
<evidence type="ECO:0000313" key="4">
    <source>
        <dbReference type="Proteomes" id="UP001589709"/>
    </source>
</evidence>
<keyword evidence="1" id="KW-0233">DNA recombination</keyword>
<dbReference type="Pfam" id="PF00589">
    <property type="entry name" value="Phage_integrase"/>
    <property type="match status" value="1"/>
</dbReference>
<dbReference type="EMBL" id="JBHMCY010000019">
    <property type="protein sequence ID" value="MFB9463509.1"/>
    <property type="molecule type" value="Genomic_DNA"/>
</dbReference>
<dbReference type="InterPro" id="IPR002104">
    <property type="entry name" value="Integrase_catalytic"/>
</dbReference>
<protein>
    <submittedName>
        <fullName evidence="3">Tyrosine-type recombinase/integrase</fullName>
    </submittedName>
</protein>
<dbReference type="SUPFAM" id="SSF56349">
    <property type="entry name" value="DNA breaking-rejoining enzymes"/>
    <property type="match status" value="1"/>
</dbReference>
<evidence type="ECO:0000256" key="1">
    <source>
        <dbReference type="ARBA" id="ARBA00023172"/>
    </source>
</evidence>
<feature type="domain" description="Tyr recombinase" evidence="2">
    <location>
        <begin position="498"/>
        <end position="706"/>
    </location>
</feature>
<dbReference type="Gene3D" id="1.10.443.10">
    <property type="entry name" value="Intergrase catalytic core"/>
    <property type="match status" value="1"/>
</dbReference>
<dbReference type="Proteomes" id="UP001589709">
    <property type="component" value="Unassembled WGS sequence"/>
</dbReference>
<name>A0ABV5N0X7_9ACTN</name>